<name>A0A1I8MAT1_MUSDO</name>
<sequence>MNNTETFLNYLRRRAENKCLLEVTKLIEHVEKYGCENKSQEQRILDELIRLAINDNSIPYEYVVSVVGWMTHLQEQNKLVCLSGSQFDQVIQCLFRILENYNNDLNLLPKLCTVFAVLFTTHPINNTAHFVRIARGLVSHLHWDSGTDVVVNIIRCLESILGILSYGQTNLAIDILEACEEIGEKMLYIFYSSCNVFTSKLEDDIMPMYLSHSLQLINRIISINSEFCRKHISELLGISRAYLHFGIEQYDGALSAPQKVYMSQQALYDSAEDYDSNLNSERIRKCGGKAQKTRKPRLKTNNTDRKPSNAGPEGKMGLLTMDMKTSDSETSEHECIGNSVLFERNKMAKIRLTSISLVGAIAKAVERRVLYGYWHVLFPSGTGESADNLLYIGQHDPSMRCRCAALQVCAQLLYGSKGFLHQAEINIKRCPSTFIPFSVSLGHTIVAIYRAFTAMLSTENSLPVLTQALKCLAVLVQATPFQKFDKAFVQNLVKHVKPLIYHRDAAIQVSSLMVLEFLISSTDTCIEIAEALGFPGGTSKRSMTIPPNPLGEEDLDIIDDEEFVESDLSDEEKFKDEIVSIKKKDNVSEHLPMSENSWLIVRLLHNLTYNDNVTVPASIRIESLQVLTAMSSHFAMVKAHLPKISVVLQKSMNDSLPDVRLYAARCIDSCAFQISRQVMESTASSSFQTDIQNFSTFWMNMVPIVMEHIRRDKEEASTVRTVLCDALSNIGVVMFENCSQSMQLALLSFLSGVSSDCSDEPIVRATAVRALAVYVLYPSLRGDLVFVENTADLILRLVENSNLLVRVKSFWALGNISDALIAKFVEAKENPERISDDLLYRMIKASTTACGDNDKVRCNAVRTLGNLLRLLTEEHLKMENVQRDWRDLFEKSICKLTDCIRSSSNAKVKWNTCYAIGNIMHNHIIFGNEATTDLSSWQQTLYTALCHVIVNHSNFKVRTNATAALVNISERSHFGSYFEKFWSCILEAIEQSHHLENFHEYNHRDNLQEQLCLALAHFILISYNEDWPMLKRQLSTNIDVVRSTWKRVILRMIPEKAAPLLSCPVILAERSKQSQNISMEQKFAGDFICNALTIE</sequence>
<evidence type="ECO:0000313" key="6">
    <source>
        <dbReference type="RefSeq" id="XP_005186120.1"/>
    </source>
</evidence>
<dbReference type="PANTHER" id="PTHR13366">
    <property type="entry name" value="MALARIA ANTIGEN-RELATED"/>
    <property type="match status" value="1"/>
</dbReference>
<dbReference type="STRING" id="7370.A0A1I8MAT1"/>
<evidence type="ECO:0000256" key="1">
    <source>
        <dbReference type="ARBA" id="ARBA00015263"/>
    </source>
</evidence>
<dbReference type="InterPro" id="IPR025283">
    <property type="entry name" value="DUF4042"/>
</dbReference>
<keyword evidence="5" id="KW-1185">Reference proteome</keyword>
<dbReference type="VEuPathDB" id="VectorBase:MDOA002974"/>
<reference evidence="6" key="2">
    <citation type="submission" date="2025-04" db="UniProtKB">
        <authorList>
            <consortium name="RefSeq"/>
        </authorList>
    </citation>
    <scope>IDENTIFICATION</scope>
    <source>
        <strain evidence="6">Aabys</strain>
    </source>
</reference>
<evidence type="ECO:0000259" key="3">
    <source>
        <dbReference type="Pfam" id="PF13251"/>
    </source>
</evidence>
<protein>
    <recommendedName>
        <fullName evidence="1">HEAT repeat-containing protein 6</fullName>
    </recommendedName>
</protein>
<dbReference type="InterPro" id="IPR016024">
    <property type="entry name" value="ARM-type_fold"/>
</dbReference>
<organism evidence="4">
    <name type="scientific">Musca domestica</name>
    <name type="common">House fly</name>
    <dbReference type="NCBI Taxonomy" id="7370"/>
    <lineage>
        <taxon>Eukaryota</taxon>
        <taxon>Metazoa</taxon>
        <taxon>Ecdysozoa</taxon>
        <taxon>Arthropoda</taxon>
        <taxon>Hexapoda</taxon>
        <taxon>Insecta</taxon>
        <taxon>Pterygota</taxon>
        <taxon>Neoptera</taxon>
        <taxon>Endopterygota</taxon>
        <taxon>Diptera</taxon>
        <taxon>Brachycera</taxon>
        <taxon>Muscomorpha</taxon>
        <taxon>Muscoidea</taxon>
        <taxon>Muscidae</taxon>
        <taxon>Musca</taxon>
    </lineage>
</organism>
<feature type="region of interest" description="Disordered" evidence="2">
    <location>
        <begin position="285"/>
        <end position="318"/>
    </location>
</feature>
<dbReference type="EnsemblMetazoa" id="MDOA002974-RA">
    <property type="protein sequence ID" value="MDOA002974-PA"/>
    <property type="gene ID" value="MDOA002974"/>
</dbReference>
<dbReference type="eggNOG" id="KOG4535">
    <property type="taxonomic scope" value="Eukaryota"/>
</dbReference>
<accession>A0A1I8MAT1</accession>
<dbReference type="RefSeq" id="XP_005186120.1">
    <property type="nucleotide sequence ID" value="XM_005186063.3"/>
</dbReference>
<feature type="compositionally biased region" description="Basic residues" evidence="2">
    <location>
        <begin position="285"/>
        <end position="298"/>
    </location>
</feature>
<reference evidence="4" key="1">
    <citation type="submission" date="2020-05" db="UniProtKB">
        <authorList>
            <consortium name="EnsemblMetazoa"/>
        </authorList>
    </citation>
    <scope>IDENTIFICATION</scope>
    <source>
        <strain evidence="4">Aabys</strain>
    </source>
</reference>
<evidence type="ECO:0000313" key="4">
    <source>
        <dbReference type="EnsemblMetazoa" id="MDOA002974-PA"/>
    </source>
</evidence>
<dbReference type="Gene3D" id="1.25.10.10">
    <property type="entry name" value="Leucine-rich Repeat Variant"/>
    <property type="match status" value="3"/>
</dbReference>
<dbReference type="KEGG" id="mde:101890328"/>
<dbReference type="OrthoDB" id="66533at2759"/>
<evidence type="ECO:0000313" key="5">
    <source>
        <dbReference type="Proteomes" id="UP001652621"/>
    </source>
</evidence>
<dbReference type="AlphaFoldDB" id="A0A1I8MAT1"/>
<dbReference type="InterPro" id="IPR052107">
    <property type="entry name" value="HEAT6"/>
</dbReference>
<dbReference type="Proteomes" id="UP001652621">
    <property type="component" value="Unplaced"/>
</dbReference>
<evidence type="ECO:0000256" key="2">
    <source>
        <dbReference type="SAM" id="MobiDB-lite"/>
    </source>
</evidence>
<dbReference type="VEuPathDB" id="VectorBase:MDOMA2_002047"/>
<dbReference type="Pfam" id="PF13251">
    <property type="entry name" value="DUF4042"/>
    <property type="match status" value="1"/>
</dbReference>
<dbReference type="SUPFAM" id="SSF48371">
    <property type="entry name" value="ARM repeat"/>
    <property type="match status" value="3"/>
</dbReference>
<dbReference type="PANTHER" id="PTHR13366:SF0">
    <property type="entry name" value="HEAT REPEAT-CONTAINING PROTEIN 6"/>
    <property type="match status" value="1"/>
</dbReference>
<feature type="domain" description="DUF4042" evidence="3">
    <location>
        <begin position="349"/>
        <end position="527"/>
    </location>
</feature>
<gene>
    <name evidence="4" type="primary">101890328</name>
    <name evidence="6" type="synonym">LOC101890328</name>
</gene>
<proteinExistence type="predicted"/>
<dbReference type="GeneID" id="101890328"/>
<dbReference type="InterPro" id="IPR011989">
    <property type="entry name" value="ARM-like"/>
</dbReference>